<evidence type="ECO:0000256" key="8">
    <source>
        <dbReference type="ARBA" id="ARBA00029447"/>
    </source>
</evidence>
<dbReference type="PANTHER" id="PTHR43531:SF16">
    <property type="entry name" value="METHYL-ACCEPTING CHEMOTAXIS PROTEIN II"/>
    <property type="match status" value="1"/>
</dbReference>
<dbReference type="CDD" id="cd12912">
    <property type="entry name" value="PDC2_MCP_like"/>
    <property type="match status" value="1"/>
</dbReference>
<dbReference type="GO" id="GO:0007165">
    <property type="term" value="P:signal transduction"/>
    <property type="evidence" value="ECO:0007669"/>
    <property type="project" value="UniProtKB-KW"/>
</dbReference>
<dbReference type="InterPro" id="IPR029151">
    <property type="entry name" value="Sensor-like_sf"/>
</dbReference>
<dbReference type="CDD" id="cd06225">
    <property type="entry name" value="HAMP"/>
    <property type="match status" value="1"/>
</dbReference>
<dbReference type="PROSITE" id="PS50111">
    <property type="entry name" value="CHEMOTAXIS_TRANSDUC_2"/>
    <property type="match status" value="1"/>
</dbReference>
<dbReference type="SUPFAM" id="SSF103190">
    <property type="entry name" value="Sensory domain-like"/>
    <property type="match status" value="1"/>
</dbReference>
<keyword evidence="6" id="KW-0472">Membrane</keyword>
<reference evidence="9 10" key="1">
    <citation type="submission" date="2014-08" db="EMBL/GenBank/DDBJ databases">
        <title>Genome sequences of NCPPB Pectobacterium isolates.</title>
        <authorList>
            <person name="Glover R.H."/>
            <person name="Sapp M."/>
            <person name="Elphinstone J."/>
        </authorList>
    </citation>
    <scope>NUCLEOTIDE SEQUENCE [LARGE SCALE GENOMIC DNA]</scope>
    <source>
        <strain evidence="9 10">LMG 21372</strain>
    </source>
</reference>
<dbReference type="PANTHER" id="PTHR43531">
    <property type="entry name" value="PROTEIN ICFG"/>
    <property type="match status" value="1"/>
</dbReference>
<dbReference type="Proteomes" id="UP000029435">
    <property type="component" value="Unassembled WGS sequence"/>
</dbReference>
<name>A0A0M2F6G8_9GAMM</name>
<keyword evidence="5" id="KW-1133">Transmembrane helix</keyword>
<dbReference type="AlphaFoldDB" id="A0A0M2F6G8"/>
<dbReference type="InterPro" id="IPR003660">
    <property type="entry name" value="HAMP_dom"/>
</dbReference>
<evidence type="ECO:0000313" key="9">
    <source>
        <dbReference type="EMBL" id="KGA35747.1"/>
    </source>
</evidence>
<comment type="caution">
    <text evidence="9">The sequence shown here is derived from an EMBL/GenBank/DDBJ whole genome shotgun (WGS) entry which is preliminary data.</text>
</comment>
<dbReference type="Gene3D" id="1.10.287.950">
    <property type="entry name" value="Methyl-accepting chemotaxis protein"/>
    <property type="match status" value="1"/>
</dbReference>
<proteinExistence type="inferred from homology"/>
<evidence type="ECO:0000313" key="10">
    <source>
        <dbReference type="Proteomes" id="UP000029435"/>
    </source>
</evidence>
<accession>A0A0M2F6G8</accession>
<evidence type="ECO:0000256" key="2">
    <source>
        <dbReference type="ARBA" id="ARBA00022475"/>
    </source>
</evidence>
<keyword evidence="7" id="KW-0807">Transducer</keyword>
<evidence type="ECO:0000256" key="1">
    <source>
        <dbReference type="ARBA" id="ARBA00004651"/>
    </source>
</evidence>
<organism evidence="9 10">
    <name type="scientific">Pectobacterium brasiliense</name>
    <dbReference type="NCBI Taxonomy" id="180957"/>
    <lineage>
        <taxon>Bacteria</taxon>
        <taxon>Pseudomonadati</taxon>
        <taxon>Pseudomonadota</taxon>
        <taxon>Gammaproteobacteria</taxon>
        <taxon>Enterobacterales</taxon>
        <taxon>Pectobacteriaceae</taxon>
        <taxon>Pectobacterium</taxon>
    </lineage>
</organism>
<dbReference type="CDD" id="cd11386">
    <property type="entry name" value="MCP_signal"/>
    <property type="match status" value="1"/>
</dbReference>
<dbReference type="Gene3D" id="3.30.450.20">
    <property type="entry name" value="PAS domain"/>
    <property type="match status" value="2"/>
</dbReference>
<dbReference type="Pfam" id="PF00672">
    <property type="entry name" value="HAMP"/>
    <property type="match status" value="1"/>
</dbReference>
<evidence type="ECO:0000256" key="6">
    <source>
        <dbReference type="ARBA" id="ARBA00023136"/>
    </source>
</evidence>
<dbReference type="Pfam" id="PF02743">
    <property type="entry name" value="dCache_1"/>
    <property type="match status" value="1"/>
</dbReference>
<dbReference type="FunFam" id="1.10.287.950:FF:000001">
    <property type="entry name" value="Methyl-accepting chemotaxis sensory transducer"/>
    <property type="match status" value="1"/>
</dbReference>
<evidence type="ECO:0000256" key="3">
    <source>
        <dbReference type="ARBA" id="ARBA00022500"/>
    </source>
</evidence>
<dbReference type="SMART" id="SM00283">
    <property type="entry name" value="MA"/>
    <property type="match status" value="1"/>
</dbReference>
<keyword evidence="4" id="KW-0812">Transmembrane</keyword>
<dbReference type="InterPro" id="IPR004090">
    <property type="entry name" value="Chemotax_Me-accpt_rcpt"/>
</dbReference>
<evidence type="ECO:0000256" key="5">
    <source>
        <dbReference type="ARBA" id="ARBA00022989"/>
    </source>
</evidence>
<comment type="similarity">
    <text evidence="8">Belongs to the methyl-accepting chemotaxis (MCP) protein family.</text>
</comment>
<dbReference type="GO" id="GO:0006935">
    <property type="term" value="P:chemotaxis"/>
    <property type="evidence" value="ECO:0007669"/>
    <property type="project" value="UniProtKB-KW"/>
</dbReference>
<dbReference type="GO" id="GO:0004888">
    <property type="term" value="F:transmembrane signaling receptor activity"/>
    <property type="evidence" value="ECO:0007669"/>
    <property type="project" value="InterPro"/>
</dbReference>
<dbReference type="STRING" id="180957.B5S52_16500"/>
<dbReference type="InterPro" id="IPR004089">
    <property type="entry name" value="MCPsignal_dom"/>
</dbReference>
<dbReference type="GeneID" id="57241278"/>
<dbReference type="SMART" id="SM00304">
    <property type="entry name" value="HAMP"/>
    <property type="match status" value="1"/>
</dbReference>
<dbReference type="PRINTS" id="PR00260">
    <property type="entry name" value="CHEMTRNSDUCR"/>
</dbReference>
<dbReference type="PROSITE" id="PS50885">
    <property type="entry name" value="HAMP"/>
    <property type="match status" value="1"/>
</dbReference>
<dbReference type="CDD" id="cd12913">
    <property type="entry name" value="PDC1_MCP_like"/>
    <property type="match status" value="1"/>
</dbReference>
<dbReference type="InterPro" id="IPR051310">
    <property type="entry name" value="MCP_chemotaxis"/>
</dbReference>
<sequence length="596" mass="62402">MLKTTRSRILAACSTIVVLSLIINTFLNYTIANNANKASIQNTLNAVATSHSIAISDWVASKTLMISALHDRVITDEDPIPLFKQIAASGGLLNVYMGYANGTAKFADSGGIPPDYNPTVRPWYQQAVKEGKPLVTAPYVDAVTNTLVVSFVTSVVEGGKVRGVVGSDVTMKSVIENVKAINPAKDSFGVLIERSGLIIAHPDEKLTLKNITDIAPGIDLKDILSADSARDVDFSGSTKLVVAKPIAGTNWFMLVALDKAEATAGMRSLLSTSVITLVVIALLGTLVIGFIIASALKRLLQIRDAMDDISNGNNDLTQRLPDEGHDEVAQIARSFNIFVDKISQVMMQIRDISASLQVAADEISAGNNDLSARTESAASSIQQTAASLEEISAAVTQSAGSAQQVNAKALLLSKDAGTGGKVVSDVIVTMEEIVVASGKIGDIIGVIDGIAFQTNILALNAAVEAARAGEQGRGFAVVAGEVRSLAQRSAQAAKEIKELIESTVSSVTSGSVQVRQASDTMNEIVGGVSTVSSVMSEITHAADEQMRGINEINKAVAQLDSMVQQNAALVQESAAASGALQSQAEELNAVVGAFRV</sequence>
<evidence type="ECO:0000256" key="7">
    <source>
        <dbReference type="ARBA" id="ARBA00023224"/>
    </source>
</evidence>
<dbReference type="OrthoDB" id="2489132at2"/>
<gene>
    <name evidence="9" type="ORF">KU74_04540</name>
</gene>
<dbReference type="InterPro" id="IPR033479">
    <property type="entry name" value="dCache_1"/>
</dbReference>
<dbReference type="SUPFAM" id="SSF58104">
    <property type="entry name" value="Methyl-accepting chemotaxis protein (MCP) signaling domain"/>
    <property type="match status" value="1"/>
</dbReference>
<dbReference type="EMBL" id="JQOD01000001">
    <property type="protein sequence ID" value="KGA35747.1"/>
    <property type="molecule type" value="Genomic_DNA"/>
</dbReference>
<keyword evidence="2" id="KW-1003">Cell membrane</keyword>
<dbReference type="Pfam" id="PF00015">
    <property type="entry name" value="MCPsignal"/>
    <property type="match status" value="1"/>
</dbReference>
<comment type="subcellular location">
    <subcellularLocation>
        <location evidence="1">Cell membrane</location>
        <topology evidence="1">Multi-pass membrane protein</topology>
    </subcellularLocation>
</comment>
<dbReference type="RefSeq" id="WP_010281789.1">
    <property type="nucleotide sequence ID" value="NZ_CP047495.1"/>
</dbReference>
<keyword evidence="3" id="KW-0145">Chemotaxis</keyword>
<evidence type="ECO:0000256" key="4">
    <source>
        <dbReference type="ARBA" id="ARBA00022692"/>
    </source>
</evidence>
<dbReference type="GO" id="GO:0005886">
    <property type="term" value="C:plasma membrane"/>
    <property type="evidence" value="ECO:0007669"/>
    <property type="project" value="UniProtKB-SubCell"/>
</dbReference>
<protein>
    <submittedName>
        <fullName evidence="9">Chemotaxis protein</fullName>
    </submittedName>
</protein>